<proteinExistence type="inferred from homology"/>
<keyword evidence="5 8" id="KW-0472">Membrane</keyword>
<feature type="compositionally biased region" description="Low complexity" evidence="7">
    <location>
        <begin position="56"/>
        <end position="72"/>
    </location>
</feature>
<feature type="compositionally biased region" description="Polar residues" evidence="7">
    <location>
        <begin position="15"/>
        <end position="38"/>
    </location>
</feature>
<evidence type="ECO:0000256" key="8">
    <source>
        <dbReference type="SAM" id="Phobius"/>
    </source>
</evidence>
<name>C5DIU9_LACTC</name>
<comment type="similarity">
    <text evidence="6">Belongs to the ThrE exporter (TC 2.A.79) family.</text>
</comment>
<dbReference type="eggNOG" id="ENOG502QPMM">
    <property type="taxonomic scope" value="Eukaryota"/>
</dbReference>
<dbReference type="InterPro" id="IPR051361">
    <property type="entry name" value="ThrE/Ser_Exporter"/>
</dbReference>
<keyword evidence="3 8" id="KW-0812">Transmembrane</keyword>
<evidence type="ECO:0000259" key="9">
    <source>
        <dbReference type="Pfam" id="PF06738"/>
    </source>
</evidence>
<reference evidence="11 12" key="1">
    <citation type="journal article" date="2009" name="Genome Res.">
        <title>Comparative genomics of protoploid Saccharomycetaceae.</title>
        <authorList>
            <consortium name="The Genolevures Consortium"/>
            <person name="Souciet J.-L."/>
            <person name="Dujon B."/>
            <person name="Gaillardin C."/>
            <person name="Johnston M."/>
            <person name="Baret P.V."/>
            <person name="Cliften P."/>
            <person name="Sherman D.J."/>
            <person name="Weissenbach J."/>
            <person name="Westhof E."/>
            <person name="Wincker P."/>
            <person name="Jubin C."/>
            <person name="Poulain J."/>
            <person name="Barbe V."/>
            <person name="Segurens B."/>
            <person name="Artiguenave F."/>
            <person name="Anthouard V."/>
            <person name="Vacherie B."/>
            <person name="Val M.-E."/>
            <person name="Fulton R.S."/>
            <person name="Minx P."/>
            <person name="Wilson R."/>
            <person name="Durrens P."/>
            <person name="Jean G."/>
            <person name="Marck C."/>
            <person name="Martin T."/>
            <person name="Nikolski M."/>
            <person name="Rolland T."/>
            <person name="Seret M.-L."/>
            <person name="Casaregola S."/>
            <person name="Despons L."/>
            <person name="Fairhead C."/>
            <person name="Fischer G."/>
            <person name="Lafontaine I."/>
            <person name="Leh V."/>
            <person name="Lemaire M."/>
            <person name="de Montigny J."/>
            <person name="Neuveglise C."/>
            <person name="Thierry A."/>
            <person name="Blanc-Lenfle I."/>
            <person name="Bleykasten C."/>
            <person name="Diffels J."/>
            <person name="Fritsch E."/>
            <person name="Frangeul L."/>
            <person name="Goeffon A."/>
            <person name="Jauniaux N."/>
            <person name="Kachouri-Lafond R."/>
            <person name="Payen C."/>
            <person name="Potier S."/>
            <person name="Pribylova L."/>
            <person name="Ozanne C."/>
            <person name="Richard G.-F."/>
            <person name="Sacerdot C."/>
            <person name="Straub M.-L."/>
            <person name="Talla E."/>
        </authorList>
    </citation>
    <scope>NUCLEOTIDE SEQUENCE [LARGE SCALE GENOMIC DNA]</scope>
    <source>
        <strain evidence="12">ATCC 56472 / CBS 6340 / NRRL Y-8284</strain>
    </source>
</reference>
<evidence type="ECO:0000256" key="2">
    <source>
        <dbReference type="ARBA" id="ARBA00019535"/>
    </source>
</evidence>
<dbReference type="RefSeq" id="XP_002554147.1">
    <property type="nucleotide sequence ID" value="XM_002554101.1"/>
</dbReference>
<feature type="compositionally biased region" description="Basic and acidic residues" evidence="7">
    <location>
        <begin position="296"/>
        <end position="306"/>
    </location>
</feature>
<feature type="compositionally biased region" description="Basic and acidic residues" evidence="7">
    <location>
        <begin position="134"/>
        <end position="145"/>
    </location>
</feature>
<evidence type="ECO:0000256" key="1">
    <source>
        <dbReference type="ARBA" id="ARBA00004141"/>
    </source>
</evidence>
<feature type="transmembrane region" description="Helical" evidence="8">
    <location>
        <begin position="655"/>
        <end position="673"/>
    </location>
</feature>
<evidence type="ECO:0000313" key="11">
    <source>
        <dbReference type="EMBL" id="CAR23710.1"/>
    </source>
</evidence>
<evidence type="ECO:0000259" key="10">
    <source>
        <dbReference type="Pfam" id="PF12821"/>
    </source>
</evidence>
<dbReference type="PANTHER" id="PTHR31082">
    <property type="entry name" value="PHEROMONE-REGULATED MEMBRANE PROTEIN 10"/>
    <property type="match status" value="1"/>
</dbReference>
<dbReference type="HOGENOM" id="CLU_007078_1_1_1"/>
<dbReference type="PANTHER" id="PTHR31082:SF4">
    <property type="entry name" value="PHEROMONE-REGULATED MEMBRANE PROTEIN 10"/>
    <property type="match status" value="1"/>
</dbReference>
<dbReference type="KEGG" id="lth:KLTH0E15356g"/>
<feature type="transmembrane region" description="Helical" evidence="8">
    <location>
        <begin position="680"/>
        <end position="701"/>
    </location>
</feature>
<evidence type="ECO:0000256" key="4">
    <source>
        <dbReference type="ARBA" id="ARBA00022989"/>
    </source>
</evidence>
<dbReference type="InterPro" id="IPR024528">
    <property type="entry name" value="ThrE_2"/>
</dbReference>
<comment type="subcellular location">
    <subcellularLocation>
        <location evidence="1">Membrane</location>
        <topology evidence="1">Multi-pass membrane protein</topology>
    </subcellularLocation>
</comment>
<accession>C5DIU9</accession>
<feature type="compositionally biased region" description="Low complexity" evidence="7">
    <location>
        <begin position="184"/>
        <end position="215"/>
    </location>
</feature>
<dbReference type="Pfam" id="PF06738">
    <property type="entry name" value="ThrE"/>
    <property type="match status" value="1"/>
</dbReference>
<feature type="compositionally biased region" description="Acidic residues" evidence="7">
    <location>
        <begin position="104"/>
        <end position="114"/>
    </location>
</feature>
<protein>
    <recommendedName>
        <fullName evidence="2">Pheromone-regulated membrane protein 10</fullName>
    </recommendedName>
</protein>
<dbReference type="OMA" id="MTLISCC"/>
<gene>
    <name evidence="11" type="ordered locus">KLTH0E15356g</name>
</gene>
<feature type="domain" description="Threonine/Serine exporter ThrE" evidence="10">
    <location>
        <begin position="821"/>
        <end position="967"/>
    </location>
</feature>
<dbReference type="InterPro" id="IPR010619">
    <property type="entry name" value="ThrE-like_N"/>
</dbReference>
<sequence length="982" mass="106724">MSDTRPKMGARKSNRGSSERFQFLRPSSTARNRQQQHSPLAHSDSDSDSEDGAGTRGAPAASPRAGSPALPSFARPVAARDSRQRIIEQDAEDTIRVNSGNNLSDDDDDDDDGDQGAVQHYSHKDSSDSDSDGPENRKDHERREDGEDCGIERVAAPAARRRRSSGAVPPEANVGNQNYDGERSGSSSPEKSAKSSPSSAHRLSNPFNNNINNSIAEDEKDNDDGSSVSDEDKVDHFKRFFRRRSSTRRRSSHDSRPSGMRSVREEDEDAESGNGFLDKFLAYTGGGMTPGLTRAESQKSRPDRENVAGQENLEEPVEDSDIRETAEQILQTHGARFAEHGAQGHSGDAGNVGNAAAGAGAGEARNSFLEVGSPSDGETMVNSAQEHFFAPRVGHYDDIDTSEAFDPLMEDESYIPPPMQVRGGVLGSLLKMYQNEDDLASRSQVSLDTTPEAWDYYGEDAPLSGTMSGVTATEPGKKSKKISFGGLGKKTQSMLSSEHLPNGGKLPNFKATRPKMKNVKSVAKHANKLRRKQAAEAKITVHIAALLQRQRFILRLCKAFMLYGAPTHRLEEYMIMTSRVLEIDGQFLYVPGCMVVSFGDATTRTSEVQLVRCAQGLNLWKLHQVHAIYKSVIHDLISAEDANVAIDRIMAEPNLYPPWMCVLLYGFCSSMVTPFAFGGWWINMATSFFIGCCVGCLQFIVSQRSNLYSNVFEVTASIVVSFCGRALGSIKNSDICFGATVQGSLALILPGFIILTGSLELQSRNLVAGSVRMFYAIIYSLFLGFGITLGAALFGWIYNKGDRQASDETTCNRKVSPWYYFIFVPFFSIGLGLINQAKWSQLPVMTLISCCGYGVTYASGLHFKNSTEFRSAMAAFVIGILGNLYSRIWKGLAVSAMLPAIFVQVPSGIASQSTLLAGVQSANEITNTNGTTTVVSGTSDISSSMSFGVTMIQVSIGISVGLFASTIFVYPFGKKKTGLFTL</sequence>
<evidence type="ECO:0000256" key="3">
    <source>
        <dbReference type="ARBA" id="ARBA00022692"/>
    </source>
</evidence>
<feature type="transmembrane region" description="Helical" evidence="8">
    <location>
        <begin position="818"/>
        <end position="836"/>
    </location>
</feature>
<dbReference type="GeneID" id="8292318"/>
<organism evidence="11 12">
    <name type="scientific">Lachancea thermotolerans (strain ATCC 56472 / CBS 6340 / NRRL Y-8284)</name>
    <name type="common">Yeast</name>
    <name type="synonym">Kluyveromyces thermotolerans</name>
    <dbReference type="NCBI Taxonomy" id="559295"/>
    <lineage>
        <taxon>Eukaryota</taxon>
        <taxon>Fungi</taxon>
        <taxon>Dikarya</taxon>
        <taxon>Ascomycota</taxon>
        <taxon>Saccharomycotina</taxon>
        <taxon>Saccharomycetes</taxon>
        <taxon>Saccharomycetales</taxon>
        <taxon>Saccharomycetaceae</taxon>
        <taxon>Lachancea</taxon>
    </lineage>
</organism>
<evidence type="ECO:0000256" key="7">
    <source>
        <dbReference type="SAM" id="MobiDB-lite"/>
    </source>
</evidence>
<keyword evidence="4 8" id="KW-1133">Transmembrane helix</keyword>
<feature type="transmembrane region" description="Helical" evidence="8">
    <location>
        <begin position="707"/>
        <end position="728"/>
    </location>
</feature>
<dbReference type="AlphaFoldDB" id="C5DIU9"/>
<dbReference type="InParanoid" id="C5DIU9"/>
<dbReference type="EMBL" id="CU928169">
    <property type="protein sequence ID" value="CAR23710.1"/>
    <property type="molecule type" value="Genomic_DNA"/>
</dbReference>
<keyword evidence="12" id="KW-1185">Reference proteome</keyword>
<evidence type="ECO:0000256" key="5">
    <source>
        <dbReference type="ARBA" id="ARBA00023136"/>
    </source>
</evidence>
<evidence type="ECO:0000313" key="12">
    <source>
        <dbReference type="Proteomes" id="UP000002036"/>
    </source>
</evidence>
<feature type="transmembrane region" description="Helical" evidence="8">
    <location>
        <begin position="872"/>
        <end position="889"/>
    </location>
</feature>
<dbReference type="Pfam" id="PF12821">
    <property type="entry name" value="ThrE_2"/>
    <property type="match status" value="1"/>
</dbReference>
<feature type="compositionally biased region" description="Basic residues" evidence="7">
    <location>
        <begin position="239"/>
        <end position="251"/>
    </location>
</feature>
<evidence type="ECO:0000256" key="6">
    <source>
        <dbReference type="ARBA" id="ARBA00034125"/>
    </source>
</evidence>
<feature type="transmembrane region" description="Helical" evidence="8">
    <location>
        <begin position="774"/>
        <end position="798"/>
    </location>
</feature>
<feature type="region of interest" description="Disordered" evidence="7">
    <location>
        <begin position="1"/>
        <end position="322"/>
    </location>
</feature>
<feature type="transmembrane region" description="Helical" evidence="8">
    <location>
        <begin position="735"/>
        <end position="754"/>
    </location>
</feature>
<feature type="compositionally biased region" description="Basic and acidic residues" evidence="7">
    <location>
        <begin position="78"/>
        <end position="88"/>
    </location>
</feature>
<dbReference type="OrthoDB" id="413008at2759"/>
<feature type="transmembrane region" description="Helical" evidence="8">
    <location>
        <begin position="842"/>
        <end position="860"/>
    </location>
</feature>
<dbReference type="GO" id="GO:0022857">
    <property type="term" value="F:transmembrane transporter activity"/>
    <property type="evidence" value="ECO:0007669"/>
    <property type="project" value="InterPro"/>
</dbReference>
<dbReference type="GO" id="GO:0016020">
    <property type="term" value="C:membrane"/>
    <property type="evidence" value="ECO:0007669"/>
    <property type="project" value="UniProtKB-SubCell"/>
</dbReference>
<feature type="domain" description="Threonine/serine exporter-like N-terminal" evidence="9">
    <location>
        <begin position="551"/>
        <end position="793"/>
    </location>
</feature>
<dbReference type="Proteomes" id="UP000002036">
    <property type="component" value="Chromosome E"/>
</dbReference>
<feature type="transmembrane region" description="Helical" evidence="8">
    <location>
        <begin position="952"/>
        <end position="972"/>
    </location>
</feature>